<reference evidence="1 2" key="1">
    <citation type="submission" date="2024-02" db="EMBL/GenBank/DDBJ databases">
        <authorList>
            <person name="Chen Y."/>
            <person name="Shah S."/>
            <person name="Dougan E. K."/>
            <person name="Thang M."/>
            <person name="Chan C."/>
        </authorList>
    </citation>
    <scope>NUCLEOTIDE SEQUENCE [LARGE SCALE GENOMIC DNA]</scope>
</reference>
<evidence type="ECO:0000313" key="1">
    <source>
        <dbReference type="EMBL" id="CAK8998116.1"/>
    </source>
</evidence>
<dbReference type="Gene3D" id="2.60.120.620">
    <property type="entry name" value="q2cbj1_9rhob like domain"/>
    <property type="match status" value="1"/>
</dbReference>
<dbReference type="Proteomes" id="UP001642464">
    <property type="component" value="Unassembled WGS sequence"/>
</dbReference>
<sequence length="339" mass="38997">MAMHGQELDQARDWAQEAGKPRARCTRCTRLEGPWGLGQSLRLACRADLRRDEERVPPGASRYLMVSREKPWRDKQQVCKLEDLATLGPCCAGLWTIMDPKGERLYCAALPPAVAPLPACLRRPARVAFDGAAYDLRAAAVEVLEKAQLGSWKSDRLEEYTAPGEIFRCFRVRQALHRCVEESTGFLEVYERLVQKVLVPWLKQQAELSERTRFSYQFPPTLRLQPGNSEEFKRPHRDAEYGHQVGELNFWMPLTDYSLTRSTLWVESEPGKGDYQPLEMSYGEIAVFHGTLCRHHVPANSSPFCRISMDFRIGVGEFFDPHWTLKGVKHIHQRREIWL</sequence>
<evidence type="ECO:0000313" key="2">
    <source>
        <dbReference type="Proteomes" id="UP001642464"/>
    </source>
</evidence>
<gene>
    <name evidence="1" type="ORF">SCF082_LOCUS5490</name>
</gene>
<accession>A0ABP0I6A4</accession>
<dbReference type="SUPFAM" id="SSF51197">
    <property type="entry name" value="Clavaminate synthase-like"/>
    <property type="match status" value="1"/>
</dbReference>
<comment type="caution">
    <text evidence="1">The sequence shown here is derived from an EMBL/GenBank/DDBJ whole genome shotgun (WGS) entry which is preliminary data.</text>
</comment>
<dbReference type="EMBL" id="CAXAMM010002991">
    <property type="protein sequence ID" value="CAK8998116.1"/>
    <property type="molecule type" value="Genomic_DNA"/>
</dbReference>
<name>A0ABP0I6A4_9DINO</name>
<keyword evidence="2" id="KW-1185">Reference proteome</keyword>
<proteinExistence type="predicted"/>
<protein>
    <submittedName>
        <fullName evidence="1">Streptomycin biosynthesis protein StrG</fullName>
    </submittedName>
</protein>
<organism evidence="1 2">
    <name type="scientific">Durusdinium trenchii</name>
    <dbReference type="NCBI Taxonomy" id="1381693"/>
    <lineage>
        <taxon>Eukaryota</taxon>
        <taxon>Sar</taxon>
        <taxon>Alveolata</taxon>
        <taxon>Dinophyceae</taxon>
        <taxon>Suessiales</taxon>
        <taxon>Symbiodiniaceae</taxon>
        <taxon>Durusdinium</taxon>
    </lineage>
</organism>